<gene>
    <name evidence="6" type="ORF">NEZAVI_LOCUS9149</name>
</gene>
<evidence type="ECO:0000313" key="6">
    <source>
        <dbReference type="EMBL" id="CAH1399768.1"/>
    </source>
</evidence>
<comment type="caution">
    <text evidence="5">Lacks conserved residue(s) required for the propagation of feature annotation.</text>
</comment>
<evidence type="ECO:0000256" key="3">
    <source>
        <dbReference type="ARBA" id="ARBA00023157"/>
    </source>
</evidence>
<dbReference type="Pfam" id="PF01401">
    <property type="entry name" value="Peptidase_M2"/>
    <property type="match status" value="1"/>
</dbReference>
<proteinExistence type="inferred from homology"/>
<accession>A0A9P0HD37</accession>
<keyword evidence="4" id="KW-0325">Glycoprotein</keyword>
<dbReference type="GO" id="GO:0008237">
    <property type="term" value="F:metallopeptidase activity"/>
    <property type="evidence" value="ECO:0007669"/>
    <property type="project" value="InterPro"/>
</dbReference>
<evidence type="ECO:0000256" key="4">
    <source>
        <dbReference type="ARBA" id="ARBA00023180"/>
    </source>
</evidence>
<name>A0A9P0HD37_NEZVI</name>
<reference evidence="6" key="1">
    <citation type="submission" date="2022-01" db="EMBL/GenBank/DDBJ databases">
        <authorList>
            <person name="King R."/>
        </authorList>
    </citation>
    <scope>NUCLEOTIDE SEQUENCE</scope>
</reference>
<dbReference type="PANTHER" id="PTHR10514">
    <property type="entry name" value="ANGIOTENSIN-CONVERTING ENZYME"/>
    <property type="match status" value="1"/>
</dbReference>
<sequence length="153" mass="17749">MGRNEKARNINQVWSEISINGCNVQRWFKKFREGDFSLEDKEGRGKTSSLSDDVLRALVKENLRTTVRELSGKLLTSRRLERRIMAAGSSIPWQRLLYETTGDGKLDGRALRDFFAPLEDWLRNENLRTGEKVEWLYGFLNSQADTHTVQQLD</sequence>
<protein>
    <submittedName>
        <fullName evidence="6">Uncharacterized protein</fullName>
    </submittedName>
</protein>
<evidence type="ECO:0000313" key="7">
    <source>
        <dbReference type="Proteomes" id="UP001152798"/>
    </source>
</evidence>
<dbReference type="InterPro" id="IPR001548">
    <property type="entry name" value="Peptidase_M2"/>
</dbReference>
<dbReference type="AlphaFoldDB" id="A0A9P0HD37"/>
<dbReference type="SUPFAM" id="SSF55486">
    <property type="entry name" value="Metalloproteases ('zincins'), catalytic domain"/>
    <property type="match status" value="1"/>
</dbReference>
<dbReference type="EMBL" id="OV725080">
    <property type="protein sequence ID" value="CAH1399768.1"/>
    <property type="molecule type" value="Genomic_DNA"/>
</dbReference>
<dbReference type="PANTHER" id="PTHR10514:SF40">
    <property type="entry name" value="ANGIOTENSIN-CONVERTING ENZYME"/>
    <property type="match status" value="1"/>
</dbReference>
<dbReference type="Proteomes" id="UP001152798">
    <property type="component" value="Chromosome 4"/>
</dbReference>
<dbReference type="PROSITE" id="PS52011">
    <property type="entry name" value="PEPTIDASE_M2"/>
    <property type="match status" value="1"/>
</dbReference>
<dbReference type="OrthoDB" id="8182625at2759"/>
<comment type="similarity">
    <text evidence="1 5">Belongs to the peptidase M2 family.</text>
</comment>
<evidence type="ECO:0000256" key="1">
    <source>
        <dbReference type="ARBA" id="ARBA00008139"/>
    </source>
</evidence>
<organism evidence="6 7">
    <name type="scientific">Nezara viridula</name>
    <name type="common">Southern green stink bug</name>
    <name type="synonym">Cimex viridulus</name>
    <dbReference type="NCBI Taxonomy" id="85310"/>
    <lineage>
        <taxon>Eukaryota</taxon>
        <taxon>Metazoa</taxon>
        <taxon>Ecdysozoa</taxon>
        <taxon>Arthropoda</taxon>
        <taxon>Hexapoda</taxon>
        <taxon>Insecta</taxon>
        <taxon>Pterygota</taxon>
        <taxon>Neoptera</taxon>
        <taxon>Paraneoptera</taxon>
        <taxon>Hemiptera</taxon>
        <taxon>Heteroptera</taxon>
        <taxon>Panheteroptera</taxon>
        <taxon>Pentatomomorpha</taxon>
        <taxon>Pentatomoidea</taxon>
        <taxon>Pentatomidae</taxon>
        <taxon>Pentatominae</taxon>
        <taxon>Nezara</taxon>
    </lineage>
</organism>
<keyword evidence="7" id="KW-1185">Reference proteome</keyword>
<keyword evidence="2" id="KW-0732">Signal</keyword>
<keyword evidence="3" id="KW-1015">Disulfide bond</keyword>
<dbReference type="GO" id="GO:0006508">
    <property type="term" value="P:proteolysis"/>
    <property type="evidence" value="ECO:0007669"/>
    <property type="project" value="InterPro"/>
</dbReference>
<evidence type="ECO:0000256" key="5">
    <source>
        <dbReference type="PROSITE-ProRule" id="PRU01355"/>
    </source>
</evidence>
<dbReference type="GO" id="GO:0005886">
    <property type="term" value="C:plasma membrane"/>
    <property type="evidence" value="ECO:0007669"/>
    <property type="project" value="TreeGrafter"/>
</dbReference>
<dbReference type="GO" id="GO:0008241">
    <property type="term" value="F:peptidyl-dipeptidase activity"/>
    <property type="evidence" value="ECO:0007669"/>
    <property type="project" value="InterPro"/>
</dbReference>
<evidence type="ECO:0000256" key="2">
    <source>
        <dbReference type="ARBA" id="ARBA00022729"/>
    </source>
</evidence>